<dbReference type="OrthoDB" id="4191831at2759"/>
<proteinExistence type="predicted"/>
<dbReference type="InterPro" id="IPR032675">
    <property type="entry name" value="LRR_dom_sf"/>
</dbReference>
<comment type="caution">
    <text evidence="2">The sequence shown here is derived from an EMBL/GenBank/DDBJ whole genome shotgun (WGS) entry which is preliminary data.</text>
</comment>
<dbReference type="PROSITE" id="PS50181">
    <property type="entry name" value="FBOX"/>
    <property type="match status" value="1"/>
</dbReference>
<organism evidence="2 3">
    <name type="scientific">Fusarium torreyae</name>
    <dbReference type="NCBI Taxonomy" id="1237075"/>
    <lineage>
        <taxon>Eukaryota</taxon>
        <taxon>Fungi</taxon>
        <taxon>Dikarya</taxon>
        <taxon>Ascomycota</taxon>
        <taxon>Pezizomycotina</taxon>
        <taxon>Sordariomycetes</taxon>
        <taxon>Hypocreomycetidae</taxon>
        <taxon>Hypocreales</taxon>
        <taxon>Nectriaceae</taxon>
        <taxon>Fusarium</taxon>
    </lineage>
</organism>
<evidence type="ECO:0000313" key="2">
    <source>
        <dbReference type="EMBL" id="KAJ4251854.1"/>
    </source>
</evidence>
<reference evidence="2" key="1">
    <citation type="submission" date="2022-09" db="EMBL/GenBank/DDBJ databases">
        <title>Fusarium specimens isolated from Avocado Roots.</title>
        <authorList>
            <person name="Stajich J."/>
            <person name="Roper C."/>
            <person name="Heimlech-Rivalta G."/>
        </authorList>
    </citation>
    <scope>NUCLEOTIDE SEQUENCE</scope>
    <source>
        <strain evidence="2">CF00136</strain>
    </source>
</reference>
<accession>A0A9W8RRI6</accession>
<protein>
    <recommendedName>
        <fullName evidence="1">F-box domain-containing protein</fullName>
    </recommendedName>
</protein>
<evidence type="ECO:0000313" key="3">
    <source>
        <dbReference type="Proteomes" id="UP001152049"/>
    </source>
</evidence>
<gene>
    <name evidence="2" type="ORF">NW762_011151</name>
</gene>
<dbReference type="Gene3D" id="3.80.10.10">
    <property type="entry name" value="Ribonuclease Inhibitor"/>
    <property type="match status" value="1"/>
</dbReference>
<sequence length="472" mass="52746">MVSFNNLPNEVMRTIAGGCEPADLLSLCITSKACCDIFEPELFRNIRWTYFHSRKKTSKPIHRLLIAICQSPEIAAWIRHFAVYEEGFGPKPKAGSVFSSSELALLRSSLDFAGVVGVEGWMAELRGGSLETIVAMILLQLREVQSVTLDLFLRHDDDQAYLRDQGSRISQVFAHSVSAPEHLPANRFMHLKHISWPSESYLGPHCFLRRSEMPNVIPAAFLPSIESATLKIDQPGVLPEGKSGLIPQTSGLSQLQILGLRHSSIDDGTLALILSVTPMLRVLDVEFNRDMTCLDDTEAPGFHGPTLLNSLRSCQASLETLRIISYIDDPVLDIPWSFFFAHPLSSLQDFEGLTHLEVSLTQLLGCEQITTERLINTIPQSLTKLGIREDGYGIASVNIMEKAIHDFPAKAEPVMPDLKLVSVFLDLEVWGDERIKKMRDIYRPTRFRLVVKHVERLAPLEITGDGSTEETF</sequence>
<dbReference type="InterPro" id="IPR001810">
    <property type="entry name" value="F-box_dom"/>
</dbReference>
<keyword evidence="3" id="KW-1185">Reference proteome</keyword>
<dbReference type="SUPFAM" id="SSF52047">
    <property type="entry name" value="RNI-like"/>
    <property type="match status" value="1"/>
</dbReference>
<dbReference type="AlphaFoldDB" id="A0A9W8RRI6"/>
<feature type="domain" description="F-box" evidence="1">
    <location>
        <begin position="1"/>
        <end position="46"/>
    </location>
</feature>
<dbReference type="Proteomes" id="UP001152049">
    <property type="component" value="Unassembled WGS sequence"/>
</dbReference>
<name>A0A9W8RRI6_9HYPO</name>
<evidence type="ECO:0000259" key="1">
    <source>
        <dbReference type="PROSITE" id="PS50181"/>
    </source>
</evidence>
<dbReference type="EMBL" id="JAOQAZ010000027">
    <property type="protein sequence ID" value="KAJ4251854.1"/>
    <property type="molecule type" value="Genomic_DNA"/>
</dbReference>